<comment type="caution">
    <text evidence="1">The sequence shown here is derived from an EMBL/GenBank/DDBJ whole genome shotgun (WGS) entry which is preliminary data.</text>
</comment>
<reference evidence="1" key="1">
    <citation type="submission" date="2022-10" db="EMBL/GenBank/DDBJ databases">
        <title>Genome Sequence of Xylaria curta.</title>
        <authorList>
            <person name="Buettner E."/>
        </authorList>
    </citation>
    <scope>NUCLEOTIDE SEQUENCE</scope>
    <source>
        <strain evidence="1">Babe10</strain>
    </source>
</reference>
<proteinExistence type="predicted"/>
<organism evidence="1 2">
    <name type="scientific">Xylaria curta</name>
    <dbReference type="NCBI Taxonomy" id="42375"/>
    <lineage>
        <taxon>Eukaryota</taxon>
        <taxon>Fungi</taxon>
        <taxon>Dikarya</taxon>
        <taxon>Ascomycota</taxon>
        <taxon>Pezizomycotina</taxon>
        <taxon>Sordariomycetes</taxon>
        <taxon>Xylariomycetidae</taxon>
        <taxon>Xylariales</taxon>
        <taxon>Xylariaceae</taxon>
        <taxon>Xylaria</taxon>
    </lineage>
</organism>
<accession>A0ACC1MUZ3</accession>
<evidence type="ECO:0000313" key="1">
    <source>
        <dbReference type="EMBL" id="KAJ2970835.1"/>
    </source>
</evidence>
<keyword evidence="2" id="KW-1185">Reference proteome</keyword>
<dbReference type="Proteomes" id="UP001143856">
    <property type="component" value="Unassembled WGS sequence"/>
</dbReference>
<name>A0ACC1MUZ3_9PEZI</name>
<dbReference type="EMBL" id="JAPDGR010003549">
    <property type="protein sequence ID" value="KAJ2970835.1"/>
    <property type="molecule type" value="Genomic_DNA"/>
</dbReference>
<protein>
    <submittedName>
        <fullName evidence="1">Uncharacterized protein</fullName>
    </submittedName>
</protein>
<sequence>MSPSLTIGAVFAGFVTLTAALRPSGNSYGIPGRKATYDYVIVGGGNAGLTIATRLAEQQSGSVAVVEAGTFYEISNGNLTQIPGADNIFISKAKDDWHPLIDWGYITAPQKNAYNVALHYARGKVLGGCSARNYMIYQRGTNESYQMWADLVGDESYTFENLLPYFTKSICFTPPNQNLRYANSTPLYDSSLMGNCSGPLSVTYSNYAYQFASWATKGLETMGIPQINGFTSGELLGQSYVMSTIDAKTQHRDSSETSFLRKALDYPNYTVYPLTTAKKILFGKDKKATGVEVDTQGVRYTLTATKEVIISAGVFASPQLLMVSGVGPAATLKKLKIPVVADRPGVGQGMQDHLYFGPSYRVKGLTGSSLTSPAFFAEASRQFATDATGPLTNPSNDVLGWEKELPC</sequence>
<gene>
    <name evidence="1" type="ORF">NUW58_g9581</name>
</gene>
<evidence type="ECO:0000313" key="2">
    <source>
        <dbReference type="Proteomes" id="UP001143856"/>
    </source>
</evidence>